<gene>
    <name evidence="11" type="ORF">RDI58_021336</name>
</gene>
<dbReference type="Pfam" id="PF00035">
    <property type="entry name" value="dsrm"/>
    <property type="match status" value="1"/>
</dbReference>
<feature type="compositionally biased region" description="Basic and acidic residues" evidence="8">
    <location>
        <begin position="568"/>
        <end position="583"/>
    </location>
</feature>
<dbReference type="PROSITE" id="PS50137">
    <property type="entry name" value="DS_RBD"/>
    <property type="match status" value="1"/>
</dbReference>
<dbReference type="PANTHER" id="PTHR23081">
    <property type="entry name" value="RNA POLYMERASE II CTD PHOSPHATASE"/>
    <property type="match status" value="1"/>
</dbReference>
<reference evidence="11 12" key="1">
    <citation type="submission" date="2024-02" db="EMBL/GenBank/DDBJ databases">
        <title>de novo genome assembly of Solanum bulbocastanum strain 11H21.</title>
        <authorList>
            <person name="Hosaka A.J."/>
        </authorList>
    </citation>
    <scope>NUCLEOTIDE SEQUENCE [LARGE SCALE GENOMIC DNA]</scope>
    <source>
        <tissue evidence="11">Young leaves</tissue>
    </source>
</reference>
<dbReference type="SUPFAM" id="SSF54768">
    <property type="entry name" value="dsRNA-binding domain-like"/>
    <property type="match status" value="1"/>
</dbReference>
<dbReference type="Gene3D" id="3.30.160.20">
    <property type="match status" value="1"/>
</dbReference>
<comment type="catalytic activity">
    <reaction evidence="5">
        <text>O-phospho-L-seryl-[protein] + H2O = L-seryl-[protein] + phosphate</text>
        <dbReference type="Rhea" id="RHEA:20629"/>
        <dbReference type="Rhea" id="RHEA-COMP:9863"/>
        <dbReference type="Rhea" id="RHEA-COMP:11604"/>
        <dbReference type="ChEBI" id="CHEBI:15377"/>
        <dbReference type="ChEBI" id="CHEBI:29999"/>
        <dbReference type="ChEBI" id="CHEBI:43474"/>
        <dbReference type="ChEBI" id="CHEBI:83421"/>
        <dbReference type="EC" id="3.1.3.16"/>
    </reaction>
</comment>
<evidence type="ECO:0000256" key="3">
    <source>
        <dbReference type="ARBA" id="ARBA00022801"/>
    </source>
</evidence>
<dbReference type="EC" id="3.1.3.16" evidence="2"/>
<dbReference type="InterPro" id="IPR036412">
    <property type="entry name" value="HAD-like_sf"/>
</dbReference>
<dbReference type="InterPro" id="IPR039189">
    <property type="entry name" value="Fcp1"/>
</dbReference>
<dbReference type="EMBL" id="JBANQN010000009">
    <property type="protein sequence ID" value="KAK6779152.1"/>
    <property type="molecule type" value="Genomic_DNA"/>
</dbReference>
<protein>
    <recommendedName>
        <fullName evidence="2">protein-serine/threonine phosphatase</fullName>
        <ecNumber evidence="2">3.1.3.16</ecNumber>
    </recommendedName>
</protein>
<comment type="caution">
    <text evidence="11">The sequence shown here is derived from an EMBL/GenBank/DDBJ whole genome shotgun (WGS) entry which is preliminary data.</text>
</comment>
<evidence type="ECO:0000256" key="1">
    <source>
        <dbReference type="ARBA" id="ARBA00004123"/>
    </source>
</evidence>
<comment type="subcellular location">
    <subcellularLocation>
        <location evidence="1">Nucleus</location>
    </subcellularLocation>
</comment>
<evidence type="ECO:0000256" key="6">
    <source>
        <dbReference type="ARBA" id="ARBA00048336"/>
    </source>
</evidence>
<feature type="compositionally biased region" description="Pro residues" evidence="8">
    <location>
        <begin position="603"/>
        <end position="616"/>
    </location>
</feature>
<dbReference type="Pfam" id="PF03031">
    <property type="entry name" value="NIF"/>
    <property type="match status" value="1"/>
</dbReference>
<evidence type="ECO:0000256" key="5">
    <source>
        <dbReference type="ARBA" id="ARBA00047761"/>
    </source>
</evidence>
<accession>A0AAN8T508</accession>
<organism evidence="11 12">
    <name type="scientific">Solanum bulbocastanum</name>
    <name type="common">Wild potato</name>
    <dbReference type="NCBI Taxonomy" id="147425"/>
    <lineage>
        <taxon>Eukaryota</taxon>
        <taxon>Viridiplantae</taxon>
        <taxon>Streptophyta</taxon>
        <taxon>Embryophyta</taxon>
        <taxon>Tracheophyta</taxon>
        <taxon>Spermatophyta</taxon>
        <taxon>Magnoliopsida</taxon>
        <taxon>eudicotyledons</taxon>
        <taxon>Gunneridae</taxon>
        <taxon>Pentapetalae</taxon>
        <taxon>asterids</taxon>
        <taxon>lamiids</taxon>
        <taxon>Solanales</taxon>
        <taxon>Solanaceae</taxon>
        <taxon>Solanoideae</taxon>
        <taxon>Solaneae</taxon>
        <taxon>Solanum</taxon>
    </lineage>
</organism>
<dbReference type="Proteomes" id="UP001371456">
    <property type="component" value="Unassembled WGS sequence"/>
</dbReference>
<dbReference type="AlphaFoldDB" id="A0AAN8T508"/>
<evidence type="ECO:0000256" key="7">
    <source>
        <dbReference type="PROSITE-ProRule" id="PRU00266"/>
    </source>
</evidence>
<keyword evidence="7" id="KW-0694">RNA-binding</keyword>
<dbReference type="GO" id="GO:0003723">
    <property type="term" value="F:RNA binding"/>
    <property type="evidence" value="ECO:0007669"/>
    <property type="project" value="UniProtKB-UniRule"/>
</dbReference>
<dbReference type="PANTHER" id="PTHR23081:SF24">
    <property type="entry name" value="RNA POLYMERASE II C-TERMINAL DOMAIN PHOSPHATASE-LIKE 2"/>
    <property type="match status" value="1"/>
</dbReference>
<proteinExistence type="predicted"/>
<evidence type="ECO:0000313" key="11">
    <source>
        <dbReference type="EMBL" id="KAK6779152.1"/>
    </source>
</evidence>
<keyword evidence="12" id="KW-1185">Reference proteome</keyword>
<evidence type="ECO:0000313" key="12">
    <source>
        <dbReference type="Proteomes" id="UP001371456"/>
    </source>
</evidence>
<keyword evidence="3" id="KW-0378">Hydrolase</keyword>
<dbReference type="Gene3D" id="3.40.50.1000">
    <property type="entry name" value="HAD superfamily/HAD-like"/>
    <property type="match status" value="1"/>
</dbReference>
<comment type="catalytic activity">
    <reaction evidence="6">
        <text>O-phospho-L-threonyl-[protein] + H2O = L-threonyl-[protein] + phosphate</text>
        <dbReference type="Rhea" id="RHEA:47004"/>
        <dbReference type="Rhea" id="RHEA-COMP:11060"/>
        <dbReference type="Rhea" id="RHEA-COMP:11605"/>
        <dbReference type="ChEBI" id="CHEBI:15377"/>
        <dbReference type="ChEBI" id="CHEBI:30013"/>
        <dbReference type="ChEBI" id="CHEBI:43474"/>
        <dbReference type="ChEBI" id="CHEBI:61977"/>
        <dbReference type="EC" id="3.1.3.16"/>
    </reaction>
</comment>
<dbReference type="InterPro" id="IPR014720">
    <property type="entry name" value="dsRBD_dom"/>
</dbReference>
<evidence type="ECO:0000256" key="8">
    <source>
        <dbReference type="SAM" id="MobiDB-lite"/>
    </source>
</evidence>
<evidence type="ECO:0000259" key="9">
    <source>
        <dbReference type="PROSITE" id="PS50137"/>
    </source>
</evidence>
<sequence>MSRLGFKSLVFQGETCLGELDTIPVKDQNFQFPNNEIRIDHISTNSERVHPIAVLRTISSPVRCKLEPNSNSAPTGSEKSPLITLHSSCYYDLKTAVVFLGEEEIHLVAMASKQKKFPCFWCYSVPIGLYSACLQMLNMRCLSIVFDLDETLIVANTMKSFEDRIEALRGWLAREMDPIRSSGMSAEMRRYMEDRALLKQYLESDSVVDSGRVYRAQQEEVLPLSEGQERVVRPVIRLEDKNVVLTRINPENRDTSVLVRLRPAWDELRTYLTAKGRKRFEVYVCTMAERDYALEIWRLLDPGSHLINANQLMDRVVCVRSASNVIVAVTSKRLPTVIASHQWTIIPFPLELVNYKLLFFNQVTSSLSFNPTGAKKSLLTVFRNGICHPKLAMVIDDRLKVWEDKDQPRVHVVPAFAPYYAPLAEMANAVPVLCVARNVACDVRGRFFKEFDEGLLRKICEIFYEDEAVNLPSAPDVSNYLMSEDTGFASCGIPAPIPEGMYGTEVTQRLYQQERKVNMNSAPVFMSNNPDMKPGSSQLMVGIAANVPAQSVRPIQPSEKPSLLGAPFRRDNSFSEADGDGKRRYPILNPSQDMRYHGSAEPPVLPRVPQKPPILPIPSQGGWLVEDDLNKGQMGSRSPGIFQESDASRYAKQRGHQNFLSQGATNMMLPTYASTTGKNGEVLATASFRNSYDCLPAGLFIRVHDSLQVNFRHEMQRQNSLIHQTEGRFSQHQSLFNNRESQLEAGRMNFLPSLATGVLQEIGRRCNSKVEFRPVVSTSEELQFSVEVFFIGERVGVGMGKTRKDAQQQAAENALRNMAGEYVSYITSHPRAADKDFDKISVENENGFLWDTVNHVDEPSVEDRLPQVDVSEAILDASYFGGIMVVLGCNSTPRLSHDNFVLKCTLPLALIAEVACTCGAMSQWGMSSQVILGPLYMMFIISQAPQFPNLSLCTGIELS</sequence>
<dbReference type="PROSITE" id="PS50969">
    <property type="entry name" value="FCP1"/>
    <property type="match status" value="1"/>
</dbReference>
<evidence type="ECO:0000256" key="4">
    <source>
        <dbReference type="ARBA" id="ARBA00023242"/>
    </source>
</evidence>
<dbReference type="SMART" id="SM00577">
    <property type="entry name" value="CPDc"/>
    <property type="match status" value="1"/>
</dbReference>
<dbReference type="SMART" id="SM00358">
    <property type="entry name" value="DSRM"/>
    <property type="match status" value="1"/>
</dbReference>
<name>A0AAN8T508_SOLBU</name>
<evidence type="ECO:0000256" key="2">
    <source>
        <dbReference type="ARBA" id="ARBA00013081"/>
    </source>
</evidence>
<dbReference type="GO" id="GO:0005634">
    <property type="term" value="C:nucleus"/>
    <property type="evidence" value="ECO:0007669"/>
    <property type="project" value="UniProtKB-SubCell"/>
</dbReference>
<dbReference type="SUPFAM" id="SSF56784">
    <property type="entry name" value="HAD-like"/>
    <property type="match status" value="1"/>
</dbReference>
<dbReference type="GO" id="GO:0008420">
    <property type="term" value="F:RNA polymerase II CTD heptapeptide repeat phosphatase activity"/>
    <property type="evidence" value="ECO:0007669"/>
    <property type="project" value="InterPro"/>
</dbReference>
<evidence type="ECO:0000259" key="10">
    <source>
        <dbReference type="PROSITE" id="PS50969"/>
    </source>
</evidence>
<dbReference type="InterPro" id="IPR023214">
    <property type="entry name" value="HAD_sf"/>
</dbReference>
<dbReference type="InterPro" id="IPR004274">
    <property type="entry name" value="FCP1_dom"/>
</dbReference>
<feature type="region of interest" description="Disordered" evidence="8">
    <location>
        <begin position="553"/>
        <end position="641"/>
    </location>
</feature>
<feature type="domain" description="DRBM" evidence="9">
    <location>
        <begin position="754"/>
        <end position="820"/>
    </location>
</feature>
<keyword evidence="4" id="KW-0539">Nucleus</keyword>
<feature type="domain" description="FCP1 homology" evidence="10">
    <location>
        <begin position="137"/>
        <end position="436"/>
    </location>
</feature>
<dbReference type="FunFam" id="3.30.160.20:FF:000035">
    <property type="entry name" value="RNA polymerase II C-terminal domain phosphatase-like 2"/>
    <property type="match status" value="1"/>
</dbReference>